<dbReference type="GO" id="GO:0006085">
    <property type="term" value="P:acetyl-CoA biosynthetic process"/>
    <property type="evidence" value="ECO:0007669"/>
    <property type="project" value="TreeGrafter"/>
</dbReference>
<dbReference type="Pfam" id="PF17408">
    <property type="entry name" value="MCD_N"/>
    <property type="match status" value="1"/>
</dbReference>
<dbReference type="InterPro" id="IPR038351">
    <property type="entry name" value="MCD_N_sf"/>
</dbReference>
<feature type="compositionally biased region" description="Basic and acidic residues" evidence="1">
    <location>
        <begin position="89"/>
        <end position="98"/>
    </location>
</feature>
<name>A0AAD8EAY8_DIPPU</name>
<dbReference type="GO" id="GO:0006633">
    <property type="term" value="P:fatty acid biosynthetic process"/>
    <property type="evidence" value="ECO:0007669"/>
    <property type="project" value="InterPro"/>
</dbReference>
<evidence type="ECO:0000313" key="5">
    <source>
        <dbReference type="Proteomes" id="UP001233999"/>
    </source>
</evidence>
<dbReference type="InterPro" id="IPR007956">
    <property type="entry name" value="Malonyl_CoA_deC_C"/>
</dbReference>
<dbReference type="Pfam" id="PF05292">
    <property type="entry name" value="MCD"/>
    <property type="match status" value="1"/>
</dbReference>
<keyword evidence="5" id="KW-1185">Reference proteome</keyword>
<dbReference type="GO" id="GO:0050080">
    <property type="term" value="F:malonyl-CoA decarboxylase activity"/>
    <property type="evidence" value="ECO:0007669"/>
    <property type="project" value="InterPro"/>
</dbReference>
<dbReference type="InterPro" id="IPR042303">
    <property type="entry name" value="Malonyl_CoA_deC_C_sf"/>
</dbReference>
<reference evidence="4" key="2">
    <citation type="submission" date="2023-05" db="EMBL/GenBank/DDBJ databases">
        <authorList>
            <person name="Fouks B."/>
        </authorList>
    </citation>
    <scope>NUCLEOTIDE SEQUENCE</scope>
    <source>
        <strain evidence="4">Stay&amp;Tobe</strain>
        <tissue evidence="4">Testes</tissue>
    </source>
</reference>
<dbReference type="GO" id="GO:2001294">
    <property type="term" value="P:malonyl-CoA catabolic process"/>
    <property type="evidence" value="ECO:0007669"/>
    <property type="project" value="TreeGrafter"/>
</dbReference>
<dbReference type="AlphaFoldDB" id="A0AAD8EAY8"/>
<protein>
    <recommendedName>
        <fullName evidence="6">Malonyl-CoA decarboxylase</fullName>
    </recommendedName>
</protein>
<feature type="compositionally biased region" description="Basic and acidic residues" evidence="1">
    <location>
        <begin position="50"/>
        <end position="61"/>
    </location>
</feature>
<gene>
    <name evidence="4" type="ORF">L9F63_021828</name>
</gene>
<dbReference type="Gene3D" id="1.20.140.90">
    <property type="entry name" value="Malonyl-CoA decarboxylase, oligemerization domain"/>
    <property type="match status" value="1"/>
</dbReference>
<dbReference type="Gene3D" id="3.40.630.150">
    <property type="entry name" value="Malonyl-CoA decarboxylase, catalytic domain"/>
    <property type="match status" value="1"/>
</dbReference>
<dbReference type="FunFam" id="3.40.630.150:FF:000001">
    <property type="entry name" value="Malonyl-CoA decarboxylase, mitochondrial"/>
    <property type="match status" value="1"/>
</dbReference>
<dbReference type="GO" id="GO:0005782">
    <property type="term" value="C:peroxisomal matrix"/>
    <property type="evidence" value="ECO:0007669"/>
    <property type="project" value="TreeGrafter"/>
</dbReference>
<evidence type="ECO:0000313" key="4">
    <source>
        <dbReference type="EMBL" id="KAJ9583825.1"/>
    </source>
</evidence>
<evidence type="ECO:0000259" key="3">
    <source>
        <dbReference type="Pfam" id="PF17408"/>
    </source>
</evidence>
<dbReference type="Proteomes" id="UP001233999">
    <property type="component" value="Unassembled WGS sequence"/>
</dbReference>
<dbReference type="InterPro" id="IPR038917">
    <property type="entry name" value="Malonyl_CoA_deC"/>
</dbReference>
<proteinExistence type="predicted"/>
<dbReference type="GO" id="GO:0005759">
    <property type="term" value="C:mitochondrial matrix"/>
    <property type="evidence" value="ECO:0007669"/>
    <property type="project" value="TreeGrafter"/>
</dbReference>
<organism evidence="4 5">
    <name type="scientific">Diploptera punctata</name>
    <name type="common">Pacific beetle cockroach</name>
    <dbReference type="NCBI Taxonomy" id="6984"/>
    <lineage>
        <taxon>Eukaryota</taxon>
        <taxon>Metazoa</taxon>
        <taxon>Ecdysozoa</taxon>
        <taxon>Arthropoda</taxon>
        <taxon>Hexapoda</taxon>
        <taxon>Insecta</taxon>
        <taxon>Pterygota</taxon>
        <taxon>Neoptera</taxon>
        <taxon>Polyneoptera</taxon>
        <taxon>Dictyoptera</taxon>
        <taxon>Blattodea</taxon>
        <taxon>Blaberoidea</taxon>
        <taxon>Blaberidae</taxon>
        <taxon>Diplopterinae</taxon>
        <taxon>Diploptera</taxon>
    </lineage>
</organism>
<comment type="caution">
    <text evidence="4">The sequence shown here is derived from an EMBL/GenBank/DDBJ whole genome shotgun (WGS) entry which is preliminary data.</text>
</comment>
<reference evidence="4" key="1">
    <citation type="journal article" date="2023" name="IScience">
        <title>Live-bearing cockroach genome reveals convergent evolutionary mechanisms linked to viviparity in insects and beyond.</title>
        <authorList>
            <person name="Fouks B."/>
            <person name="Harrison M.C."/>
            <person name="Mikhailova A.A."/>
            <person name="Marchal E."/>
            <person name="English S."/>
            <person name="Carruthers M."/>
            <person name="Jennings E.C."/>
            <person name="Chiamaka E.L."/>
            <person name="Frigard R.A."/>
            <person name="Pippel M."/>
            <person name="Attardo G.M."/>
            <person name="Benoit J.B."/>
            <person name="Bornberg-Bauer E."/>
            <person name="Tobe S.S."/>
        </authorList>
    </citation>
    <scope>NUCLEOTIDE SEQUENCE</scope>
    <source>
        <strain evidence="4">Stay&amp;Tobe</strain>
    </source>
</reference>
<feature type="domain" description="Malonyl-CoA decarboxylase N-terminal" evidence="3">
    <location>
        <begin position="182"/>
        <end position="256"/>
    </location>
</feature>
<feature type="domain" description="Malonyl-CoA decarboxylase C-terminal" evidence="2">
    <location>
        <begin position="259"/>
        <end position="534"/>
    </location>
</feature>
<feature type="compositionally biased region" description="Polar residues" evidence="1">
    <location>
        <begin position="62"/>
        <end position="78"/>
    </location>
</feature>
<dbReference type="PANTHER" id="PTHR28641">
    <property type="match status" value="1"/>
</dbReference>
<feature type="region of interest" description="Disordered" evidence="1">
    <location>
        <begin position="49"/>
        <end position="98"/>
    </location>
</feature>
<dbReference type="InterPro" id="IPR035372">
    <property type="entry name" value="MCD_N"/>
</dbReference>
<evidence type="ECO:0000256" key="1">
    <source>
        <dbReference type="SAM" id="MobiDB-lite"/>
    </source>
</evidence>
<dbReference type="PANTHER" id="PTHR28641:SF1">
    <property type="entry name" value="MALONYL-COA DECARBOXYLASE, MITOCHONDRIAL"/>
    <property type="match status" value="1"/>
</dbReference>
<evidence type="ECO:0000259" key="2">
    <source>
        <dbReference type="Pfam" id="PF05292"/>
    </source>
</evidence>
<accession>A0AAD8EAY8</accession>
<evidence type="ECO:0008006" key="6">
    <source>
        <dbReference type="Google" id="ProtNLM"/>
    </source>
</evidence>
<sequence>MLRPQLIQLVRCDKVHLIVGEIRQKFFDGVISRKYTALPWFTPMASGEPESARIRRSERKFSTGSPSRSSNNQIAQDNSDPDFGFVSDHLTRRPSTTEDEQRVKDLLKEILALKEKNVSSWIVESKVKNLCAAYKYLLKPHRDGFLKVLACEHAVDHQMVCKAARSLIALEQHQLKEEECDKRQIIKGEERLKSLLTPQYSWLFSHVGRLEKGVKFLVDLRTDVLAVISEMDMKDNAIIPMQQLNITLREMLSLWFSVGFLNLERVTWRSPCEMLQKISEYEAVHPVRNWTDLKRRVGPYRRCFVYTHSSMPDEPLVVLHTALSDEIARSMKGIVSATTRMSVDTSAPCVLVDTQTEDPAYVKAAIFYSITSTQKGLQGIELGNYLIKRVVKELQAEFPNVNKFSSLSPIPTFRLWFIEKLKAAEKGQSDLLTADEIDQLRSHLQTDILWTELKQLVKTNGWVSDSKLIPLLEKPLMRLCARYLYLEKRRGYALDNVANFHLRNGAMMWRLNWLADLSVRGLGNSCGIMVNYRYFLEDTETNSQSYLDKQHIIASEEVRQLAMNARELMEKVTSKM</sequence>
<dbReference type="EMBL" id="JASPKZ010007523">
    <property type="protein sequence ID" value="KAJ9583825.1"/>
    <property type="molecule type" value="Genomic_DNA"/>
</dbReference>